<dbReference type="InterPro" id="IPR009057">
    <property type="entry name" value="Homeodomain-like_sf"/>
</dbReference>
<comment type="caution">
    <text evidence="5">The sequence shown here is derived from an EMBL/GenBank/DDBJ whole genome shotgun (WGS) entry which is preliminary data.</text>
</comment>
<reference evidence="5 6" key="1">
    <citation type="submission" date="2018-12" db="EMBL/GenBank/DDBJ databases">
        <title>Marinifilum JC070 sp. nov., a marine bacterium isolated from Yongle Blue Hole in the South China Sea.</title>
        <authorList>
            <person name="Fu T."/>
        </authorList>
    </citation>
    <scope>NUCLEOTIDE SEQUENCE [LARGE SCALE GENOMIC DNA]</scope>
    <source>
        <strain evidence="5 6">JC070</strain>
    </source>
</reference>
<evidence type="ECO:0000259" key="4">
    <source>
        <dbReference type="PROSITE" id="PS01124"/>
    </source>
</evidence>
<dbReference type="Proteomes" id="UP000732105">
    <property type="component" value="Unassembled WGS sequence"/>
</dbReference>
<keyword evidence="2" id="KW-0238">DNA-binding</keyword>
<dbReference type="Gene3D" id="1.10.10.60">
    <property type="entry name" value="Homeodomain-like"/>
    <property type="match status" value="1"/>
</dbReference>
<sequence length="302" mass="35622">MTEFLHINTLTEVFKIMEMPSPKHPLIAVVDFSKSPFTKSVPQVKVVCDFYQISFKSDKNGFLKYGRETYDYQEGSMVYLEPGQVVEYDTNNDDHITSGWSLFFHADLIRTFPLGKTIKEYGFFNYQSNEALHISEKEKQIVESIIHKIEIELDSNLDDFSEELIVSNIELLLNYSKRFYNRQFITRKRFNKNTIAQFSNMLEDYFEKEFQKELGIPTVQYFANKLNFSPNYLSDLIRKGTDKSILEHIHYHVIELAKNKLLNSNNSISEIAFELGFEYSQYFSRLFKNKVGKTPLEYRRLN</sequence>
<evidence type="ECO:0000256" key="2">
    <source>
        <dbReference type="ARBA" id="ARBA00023125"/>
    </source>
</evidence>
<dbReference type="InterPro" id="IPR018060">
    <property type="entry name" value="HTH_AraC"/>
</dbReference>
<dbReference type="Pfam" id="PF12833">
    <property type="entry name" value="HTH_18"/>
    <property type="match status" value="1"/>
</dbReference>
<accession>A0ABX1WUQ2</accession>
<dbReference type="InterPro" id="IPR020449">
    <property type="entry name" value="Tscrpt_reg_AraC-type_HTH"/>
</dbReference>
<evidence type="ECO:0000256" key="1">
    <source>
        <dbReference type="ARBA" id="ARBA00023015"/>
    </source>
</evidence>
<proteinExistence type="predicted"/>
<dbReference type="EMBL" id="RZNH01000009">
    <property type="protein sequence ID" value="NOU59648.1"/>
    <property type="molecule type" value="Genomic_DNA"/>
</dbReference>
<dbReference type="SUPFAM" id="SSF46689">
    <property type="entry name" value="Homeodomain-like"/>
    <property type="match status" value="1"/>
</dbReference>
<protein>
    <submittedName>
        <fullName evidence="5">AraC family transcriptional regulator</fullName>
    </submittedName>
</protein>
<evidence type="ECO:0000313" key="5">
    <source>
        <dbReference type="EMBL" id="NOU59648.1"/>
    </source>
</evidence>
<evidence type="ECO:0000313" key="6">
    <source>
        <dbReference type="Proteomes" id="UP000732105"/>
    </source>
</evidence>
<gene>
    <name evidence="5" type="ORF">ELS83_07440</name>
</gene>
<dbReference type="RefSeq" id="WP_171594923.1">
    <property type="nucleotide sequence ID" value="NZ_RZNH01000009.1"/>
</dbReference>
<keyword evidence="3" id="KW-0804">Transcription</keyword>
<feature type="domain" description="HTH araC/xylS-type" evidence="4">
    <location>
        <begin position="200"/>
        <end position="301"/>
    </location>
</feature>
<dbReference type="PANTHER" id="PTHR43280:SF32">
    <property type="entry name" value="TRANSCRIPTIONAL REGULATORY PROTEIN"/>
    <property type="match status" value="1"/>
</dbReference>
<keyword evidence="1" id="KW-0805">Transcription regulation</keyword>
<dbReference type="PROSITE" id="PS01124">
    <property type="entry name" value="HTH_ARAC_FAMILY_2"/>
    <property type="match status" value="1"/>
</dbReference>
<dbReference type="PRINTS" id="PR00032">
    <property type="entry name" value="HTHARAC"/>
</dbReference>
<organism evidence="5 6">
    <name type="scientific">Marinifilum caeruleilacunae</name>
    <dbReference type="NCBI Taxonomy" id="2499076"/>
    <lineage>
        <taxon>Bacteria</taxon>
        <taxon>Pseudomonadati</taxon>
        <taxon>Bacteroidota</taxon>
        <taxon>Bacteroidia</taxon>
        <taxon>Marinilabiliales</taxon>
        <taxon>Marinifilaceae</taxon>
    </lineage>
</organism>
<name>A0ABX1WUQ2_9BACT</name>
<dbReference type="InterPro" id="IPR037923">
    <property type="entry name" value="HTH-like"/>
</dbReference>
<keyword evidence="6" id="KW-1185">Reference proteome</keyword>
<dbReference type="SUPFAM" id="SSF51215">
    <property type="entry name" value="Regulatory protein AraC"/>
    <property type="match status" value="1"/>
</dbReference>
<dbReference type="PANTHER" id="PTHR43280">
    <property type="entry name" value="ARAC-FAMILY TRANSCRIPTIONAL REGULATOR"/>
    <property type="match status" value="1"/>
</dbReference>
<evidence type="ECO:0000256" key="3">
    <source>
        <dbReference type="ARBA" id="ARBA00023163"/>
    </source>
</evidence>
<dbReference type="SMART" id="SM00342">
    <property type="entry name" value="HTH_ARAC"/>
    <property type="match status" value="1"/>
</dbReference>